<evidence type="ECO:0000313" key="2">
    <source>
        <dbReference type="Proteomes" id="UP000011761"/>
    </source>
</evidence>
<dbReference type="AlphaFoldDB" id="M2MWC0"/>
<keyword evidence="2" id="KW-1185">Reference proteome</keyword>
<accession>M2MWC0</accession>
<dbReference type="KEGG" id="bcom:BAUCODRAFT_39886"/>
<dbReference type="RefSeq" id="XP_007681980.1">
    <property type="nucleotide sequence ID" value="XM_007683790.1"/>
</dbReference>
<gene>
    <name evidence="1" type="ORF">BAUCODRAFT_39886</name>
</gene>
<sequence>MDAVGSTCFGRILSIDSSTCLLQGEGRKRLLIRVEPVVRQGVGFLGGEVSRP</sequence>
<dbReference type="Proteomes" id="UP000011761">
    <property type="component" value="Unassembled WGS sequence"/>
</dbReference>
<dbReference type="EMBL" id="KB445566">
    <property type="protein sequence ID" value="EMC90879.1"/>
    <property type="molecule type" value="Genomic_DNA"/>
</dbReference>
<reference evidence="1 2" key="1">
    <citation type="journal article" date="2012" name="PLoS Pathog.">
        <title>Diverse lifestyles and strategies of plant pathogenesis encoded in the genomes of eighteen Dothideomycetes fungi.</title>
        <authorList>
            <person name="Ohm R.A."/>
            <person name="Feau N."/>
            <person name="Henrissat B."/>
            <person name="Schoch C.L."/>
            <person name="Horwitz B.A."/>
            <person name="Barry K.W."/>
            <person name="Condon B.J."/>
            <person name="Copeland A.C."/>
            <person name="Dhillon B."/>
            <person name="Glaser F."/>
            <person name="Hesse C.N."/>
            <person name="Kosti I."/>
            <person name="LaButti K."/>
            <person name="Lindquist E.A."/>
            <person name="Lucas S."/>
            <person name="Salamov A.A."/>
            <person name="Bradshaw R.E."/>
            <person name="Ciuffetti L."/>
            <person name="Hamelin R.C."/>
            <person name="Kema G.H.J."/>
            <person name="Lawrence C."/>
            <person name="Scott J.A."/>
            <person name="Spatafora J.W."/>
            <person name="Turgeon B.G."/>
            <person name="de Wit P.J.G.M."/>
            <person name="Zhong S."/>
            <person name="Goodwin S.B."/>
            <person name="Grigoriev I.V."/>
        </authorList>
    </citation>
    <scope>NUCLEOTIDE SEQUENCE [LARGE SCALE GENOMIC DNA]</scope>
    <source>
        <strain evidence="1 2">UAMH 10762</strain>
    </source>
</reference>
<evidence type="ECO:0000313" key="1">
    <source>
        <dbReference type="EMBL" id="EMC90879.1"/>
    </source>
</evidence>
<dbReference type="GeneID" id="19113915"/>
<organism evidence="1 2">
    <name type="scientific">Baudoinia panamericana (strain UAMH 10762)</name>
    <name type="common">Angels' share fungus</name>
    <name type="synonym">Baudoinia compniacensis (strain UAMH 10762)</name>
    <dbReference type="NCBI Taxonomy" id="717646"/>
    <lineage>
        <taxon>Eukaryota</taxon>
        <taxon>Fungi</taxon>
        <taxon>Dikarya</taxon>
        <taxon>Ascomycota</taxon>
        <taxon>Pezizomycotina</taxon>
        <taxon>Dothideomycetes</taxon>
        <taxon>Dothideomycetidae</taxon>
        <taxon>Mycosphaerellales</taxon>
        <taxon>Teratosphaeriaceae</taxon>
        <taxon>Baudoinia</taxon>
    </lineage>
</organism>
<name>M2MWC0_BAUPA</name>
<proteinExistence type="predicted"/>
<dbReference type="HOGENOM" id="CLU_3086855_0_0_1"/>
<protein>
    <submittedName>
        <fullName evidence="1">Uncharacterized protein</fullName>
    </submittedName>
</protein>